<accession>A0A645ETR4</accession>
<comment type="caution">
    <text evidence="2">The sequence shown here is derived from an EMBL/GenBank/DDBJ whole genome shotgun (WGS) entry which is preliminary data.</text>
</comment>
<evidence type="ECO:0000256" key="1">
    <source>
        <dbReference type="SAM" id="MobiDB-lite"/>
    </source>
</evidence>
<reference evidence="2" key="1">
    <citation type="submission" date="2019-08" db="EMBL/GenBank/DDBJ databases">
        <authorList>
            <person name="Kucharzyk K."/>
            <person name="Murdoch R.W."/>
            <person name="Higgins S."/>
            <person name="Loffler F."/>
        </authorList>
    </citation>
    <scope>NUCLEOTIDE SEQUENCE</scope>
</reference>
<organism evidence="2">
    <name type="scientific">bioreactor metagenome</name>
    <dbReference type="NCBI Taxonomy" id="1076179"/>
    <lineage>
        <taxon>unclassified sequences</taxon>
        <taxon>metagenomes</taxon>
        <taxon>ecological metagenomes</taxon>
    </lineage>
</organism>
<dbReference type="AlphaFoldDB" id="A0A645ETR4"/>
<feature type="compositionally biased region" description="Basic and acidic residues" evidence="1">
    <location>
        <begin position="44"/>
        <end position="58"/>
    </location>
</feature>
<sequence length="144" mass="15429">MQQARLPAKRQNVKVNGPHRGQPVSGNALCAHFLRQHGGHLRRRGDDGKPVAQRERRGGRGFKRPGNGDREHFTQRINAGVGIAAQQNAVVPGLLCLHRARNGAGDALVFFGDGFDRLRAAGAVPRVEPGAGEHKTAQDIAAAK</sequence>
<gene>
    <name evidence="2" type="ORF">SDC9_152681</name>
</gene>
<feature type="region of interest" description="Disordered" evidence="1">
    <location>
        <begin position="38"/>
        <end position="71"/>
    </location>
</feature>
<name>A0A645ETR4_9ZZZZ</name>
<protein>
    <submittedName>
        <fullName evidence="2">Uncharacterized protein</fullName>
    </submittedName>
</protein>
<feature type="region of interest" description="Disordered" evidence="1">
    <location>
        <begin position="1"/>
        <end position="21"/>
    </location>
</feature>
<dbReference type="EMBL" id="VSSQ01051342">
    <property type="protein sequence ID" value="MPN05431.1"/>
    <property type="molecule type" value="Genomic_DNA"/>
</dbReference>
<evidence type="ECO:0000313" key="2">
    <source>
        <dbReference type="EMBL" id="MPN05431.1"/>
    </source>
</evidence>
<proteinExistence type="predicted"/>